<evidence type="ECO:0000313" key="5">
    <source>
        <dbReference type="EMBL" id="QLL74793.1"/>
    </source>
</evidence>
<dbReference type="Proteomes" id="UP000510660">
    <property type="component" value="Chromosome"/>
</dbReference>
<keyword evidence="2" id="KW-0472">Membrane</keyword>
<evidence type="ECO:0000256" key="1">
    <source>
        <dbReference type="SAM" id="MobiDB-lite"/>
    </source>
</evidence>
<feature type="compositionally biased region" description="Basic and acidic residues" evidence="1">
    <location>
        <begin position="55"/>
        <end position="67"/>
    </location>
</feature>
<feature type="compositionally biased region" description="Basic and acidic residues" evidence="1">
    <location>
        <begin position="292"/>
        <end position="309"/>
    </location>
</feature>
<dbReference type="CDD" id="cd02947">
    <property type="entry name" value="TRX_family"/>
    <property type="match status" value="1"/>
</dbReference>
<sequence length="406" mass="45780">MNKKKILTLMASPVVLLMLNSAVVHADEVEPKTNQQVEQQPNNGEKQTAESTENDQTKENDSSKETEDTSPDAVNSQKQSNNSNSKKDQVEDEESDEDDVTVEEYENNVKDFKRVDMAQVKDLIAKQDNQDRVMYIGRPTCYYCRQFSPDLKDFNKIDKGKLLYFNIDAEKGAHEYAFKVIGIPGTPTTMRFINGKIVSAWIGGEKTGQELYDFLYSSEANKLVESVTVKDDAQQNSETNSNLDEVDDQQVEQPVADNMQEDNNLTDFIPGTIFAEANNVASSNNDLNQVVNREDEPSSVKSENTESKKISHKAKPMNASSKPKVAKKKLMINYEGKYTKDTHEETINWDTTKLEAKKNTINHIETRYSQLPQTNSENNHILIILGTMISIVAGLLGLTEKFIKKD</sequence>
<evidence type="ECO:0000313" key="4">
    <source>
        <dbReference type="EMBL" id="KAA8813019.1"/>
    </source>
</evidence>
<keyword evidence="2" id="KW-1133">Transmembrane helix</keyword>
<organism evidence="4 6">
    <name type="scientific">Lactobacillus crispatus</name>
    <dbReference type="NCBI Taxonomy" id="47770"/>
    <lineage>
        <taxon>Bacteria</taxon>
        <taxon>Bacillati</taxon>
        <taxon>Bacillota</taxon>
        <taxon>Bacilli</taxon>
        <taxon>Lactobacillales</taxon>
        <taxon>Lactobacillaceae</taxon>
        <taxon>Lactobacillus</taxon>
    </lineage>
</organism>
<reference evidence="5 7" key="2">
    <citation type="submission" date="2020-01" db="EMBL/GenBank/DDBJ databases">
        <title>Complete and circular genome sequences of six lactobacillus isolates from horses.</title>
        <authorList>
            <person name="Hassan H.M."/>
        </authorList>
    </citation>
    <scope>NUCLEOTIDE SEQUENCE [LARGE SCALE GENOMIC DNA]</scope>
    <source>
        <strain evidence="5 7">1D</strain>
    </source>
</reference>
<dbReference type="InterPro" id="IPR036249">
    <property type="entry name" value="Thioredoxin-like_sf"/>
</dbReference>
<keyword evidence="3" id="KW-0732">Signal</keyword>
<feature type="chain" id="PRO_5036371511" evidence="3">
    <location>
        <begin position="27"/>
        <end position="406"/>
    </location>
</feature>
<dbReference type="NCBIfam" id="TIGR01167">
    <property type="entry name" value="LPXTG_anchor"/>
    <property type="match status" value="1"/>
</dbReference>
<dbReference type="RefSeq" id="WP_057726576.1">
    <property type="nucleotide sequence ID" value="NZ_CP047415.1"/>
</dbReference>
<feature type="transmembrane region" description="Helical" evidence="2">
    <location>
        <begin position="380"/>
        <end position="398"/>
    </location>
</feature>
<feature type="compositionally biased region" description="Polar residues" evidence="1">
    <location>
        <begin position="32"/>
        <end position="51"/>
    </location>
</feature>
<name>A0A5M9Z4V5_9LACO</name>
<reference evidence="4 6" key="1">
    <citation type="submission" date="2019-09" db="EMBL/GenBank/DDBJ databases">
        <title>Comparative analysis of L. crispatus genomes revealed niche specific adaptation to different host and body sites.</title>
        <authorList>
            <person name="Pan M."/>
            <person name="Hidalgo-Cantabrana C."/>
            <person name="Barrangou R."/>
        </authorList>
    </citation>
    <scope>NUCLEOTIDE SEQUENCE [LARGE SCALE GENOMIC DNA]</scope>
    <source>
        <strain evidence="4 6">NCK2488</strain>
    </source>
</reference>
<evidence type="ECO:0000256" key="3">
    <source>
        <dbReference type="SAM" id="SignalP"/>
    </source>
</evidence>
<feature type="signal peptide" evidence="3">
    <location>
        <begin position="1"/>
        <end position="26"/>
    </location>
</feature>
<keyword evidence="2" id="KW-0812">Transmembrane</keyword>
<dbReference type="EMBL" id="VUAV01000015">
    <property type="protein sequence ID" value="KAA8813019.1"/>
    <property type="molecule type" value="Genomic_DNA"/>
</dbReference>
<proteinExistence type="predicted"/>
<evidence type="ECO:0000313" key="6">
    <source>
        <dbReference type="Proteomes" id="UP000324504"/>
    </source>
</evidence>
<feature type="region of interest" description="Disordered" evidence="1">
    <location>
        <begin position="290"/>
        <end position="325"/>
    </location>
</feature>
<feature type="region of interest" description="Disordered" evidence="1">
    <location>
        <begin position="29"/>
        <end position="104"/>
    </location>
</feature>
<evidence type="ECO:0000256" key="2">
    <source>
        <dbReference type="SAM" id="Phobius"/>
    </source>
</evidence>
<evidence type="ECO:0000313" key="7">
    <source>
        <dbReference type="Proteomes" id="UP000510660"/>
    </source>
</evidence>
<dbReference type="SUPFAM" id="SSF52833">
    <property type="entry name" value="Thioredoxin-like"/>
    <property type="match status" value="1"/>
</dbReference>
<dbReference type="InterPro" id="IPR046698">
    <property type="entry name" value="PedC-like"/>
</dbReference>
<dbReference type="AlphaFoldDB" id="A0A5M9Z4V5"/>
<dbReference type="Gene3D" id="3.40.30.10">
    <property type="entry name" value="Glutaredoxin"/>
    <property type="match status" value="1"/>
</dbReference>
<feature type="compositionally biased region" description="Low complexity" evidence="1">
    <location>
        <begin position="75"/>
        <end position="84"/>
    </location>
</feature>
<dbReference type="EMBL" id="CP047415">
    <property type="protein sequence ID" value="QLL74793.1"/>
    <property type="molecule type" value="Genomic_DNA"/>
</dbReference>
<protein>
    <submittedName>
        <fullName evidence="4">LPXTG cell wall anchor domain-containing protein</fullName>
    </submittedName>
</protein>
<feature type="compositionally biased region" description="Acidic residues" evidence="1">
    <location>
        <begin position="90"/>
        <end position="104"/>
    </location>
</feature>
<accession>A0A5M9Z4V5</accession>
<dbReference type="Pfam" id="PF20207">
    <property type="entry name" value="DUF6568"/>
    <property type="match status" value="1"/>
</dbReference>
<gene>
    <name evidence="4" type="ORF">F1C09_03915</name>
    <name evidence="5" type="ORF">GTO85_10875</name>
</gene>
<dbReference type="Proteomes" id="UP000324504">
    <property type="component" value="Unassembled WGS sequence"/>
</dbReference>